<dbReference type="AlphaFoldDB" id="A0AB34JH75"/>
<sequence>MRDGVICLATLLDTSRLHALIRLANAWQGAIAASVLGKPPSSNTSLRRQHRDAAAALRGISLRDPRVRVVLVDNPGFDCPPRFPFNLLRNVALSLCVEPFVLALDIDFVPLPLRTAYSTLRAISSTLPLHSNRAVVLPAFDLVRDQPDDETTDVPDKRHVAQMLRSGALVPFGAAGGMREVWPAGHSCETSPH</sequence>
<dbReference type="Proteomes" id="UP001515480">
    <property type="component" value="Unassembled WGS sequence"/>
</dbReference>
<dbReference type="PANTHER" id="PTHR12270">
    <property type="entry name" value="GLYCOSYLTRANSFERASE-RELATED"/>
    <property type="match status" value="1"/>
</dbReference>
<evidence type="ECO:0000313" key="8">
    <source>
        <dbReference type="Proteomes" id="UP001515480"/>
    </source>
</evidence>
<dbReference type="GO" id="GO:0042285">
    <property type="term" value="F:xylosyltransferase activity"/>
    <property type="evidence" value="ECO:0007669"/>
    <property type="project" value="TreeGrafter"/>
</dbReference>
<evidence type="ECO:0000313" key="7">
    <source>
        <dbReference type="EMBL" id="KAL1520288.1"/>
    </source>
</evidence>
<gene>
    <name evidence="7" type="ORF">AB1Y20_021880</name>
</gene>
<proteinExistence type="predicted"/>
<keyword evidence="6" id="KW-0325">Glycoprotein</keyword>
<organism evidence="7 8">
    <name type="scientific">Prymnesium parvum</name>
    <name type="common">Toxic golden alga</name>
    <dbReference type="NCBI Taxonomy" id="97485"/>
    <lineage>
        <taxon>Eukaryota</taxon>
        <taxon>Haptista</taxon>
        <taxon>Haptophyta</taxon>
        <taxon>Prymnesiophyceae</taxon>
        <taxon>Prymnesiales</taxon>
        <taxon>Prymnesiaceae</taxon>
        <taxon>Prymnesium</taxon>
    </lineage>
</organism>
<keyword evidence="5" id="KW-0472">Membrane</keyword>
<keyword evidence="3" id="KW-0735">Signal-anchor</keyword>
<evidence type="ECO:0000256" key="6">
    <source>
        <dbReference type="ARBA" id="ARBA00023180"/>
    </source>
</evidence>
<accession>A0AB34JH75</accession>
<evidence type="ECO:0000256" key="1">
    <source>
        <dbReference type="ARBA" id="ARBA00004606"/>
    </source>
</evidence>
<comment type="subcellular location">
    <subcellularLocation>
        <location evidence="1">Membrane</location>
        <topology evidence="1">Single-pass type II membrane protein</topology>
    </subcellularLocation>
</comment>
<dbReference type="Pfam" id="PF13896">
    <property type="entry name" value="Glyco_transf_49"/>
    <property type="match status" value="1"/>
</dbReference>
<name>A0AB34JH75_PRYPA</name>
<comment type="caution">
    <text evidence="7">The sequence shown here is derived from an EMBL/GenBank/DDBJ whole genome shotgun (WGS) entry which is preliminary data.</text>
</comment>
<keyword evidence="4" id="KW-1133">Transmembrane helix</keyword>
<evidence type="ECO:0000256" key="5">
    <source>
        <dbReference type="ARBA" id="ARBA00023136"/>
    </source>
</evidence>
<evidence type="ECO:0000256" key="2">
    <source>
        <dbReference type="ARBA" id="ARBA00022692"/>
    </source>
</evidence>
<dbReference type="PANTHER" id="PTHR12270:SF25">
    <property type="entry name" value="GLYCOSYLTRANSFERASE-LIKE PROTEIN LARGE"/>
    <property type="match status" value="1"/>
</dbReference>
<evidence type="ECO:0000256" key="4">
    <source>
        <dbReference type="ARBA" id="ARBA00022989"/>
    </source>
</evidence>
<dbReference type="InterPro" id="IPR051292">
    <property type="entry name" value="Xyl/GlcA_transferase"/>
</dbReference>
<dbReference type="GO" id="GO:0015020">
    <property type="term" value="F:glucuronosyltransferase activity"/>
    <property type="evidence" value="ECO:0007669"/>
    <property type="project" value="TreeGrafter"/>
</dbReference>
<dbReference type="GO" id="GO:0016020">
    <property type="term" value="C:membrane"/>
    <property type="evidence" value="ECO:0007669"/>
    <property type="project" value="UniProtKB-SubCell"/>
</dbReference>
<evidence type="ECO:0000256" key="3">
    <source>
        <dbReference type="ARBA" id="ARBA00022968"/>
    </source>
</evidence>
<dbReference type="EMBL" id="JBGBPQ010000008">
    <property type="protein sequence ID" value="KAL1520288.1"/>
    <property type="molecule type" value="Genomic_DNA"/>
</dbReference>
<keyword evidence="8" id="KW-1185">Reference proteome</keyword>
<dbReference type="GO" id="GO:0035269">
    <property type="term" value="P:protein O-linked glycosylation via mannose"/>
    <property type="evidence" value="ECO:0007669"/>
    <property type="project" value="TreeGrafter"/>
</dbReference>
<protein>
    <submittedName>
        <fullName evidence="7">Uncharacterized protein</fullName>
    </submittedName>
</protein>
<keyword evidence="2" id="KW-0812">Transmembrane</keyword>
<reference evidence="7 8" key="1">
    <citation type="journal article" date="2024" name="Science">
        <title>Giant polyketide synthase enzymes in the biosynthesis of giant marine polyether toxins.</title>
        <authorList>
            <person name="Fallon T.R."/>
            <person name="Shende V.V."/>
            <person name="Wierzbicki I.H."/>
            <person name="Pendleton A.L."/>
            <person name="Watervoot N.F."/>
            <person name="Auber R.P."/>
            <person name="Gonzalez D.J."/>
            <person name="Wisecaver J.H."/>
            <person name="Moore B.S."/>
        </authorList>
    </citation>
    <scope>NUCLEOTIDE SEQUENCE [LARGE SCALE GENOMIC DNA]</scope>
    <source>
        <strain evidence="7 8">12B1</strain>
    </source>
</reference>